<evidence type="ECO:0000259" key="15">
    <source>
        <dbReference type="Pfam" id="PF00060"/>
    </source>
</evidence>
<feature type="signal peptide" evidence="14">
    <location>
        <begin position="1"/>
        <end position="25"/>
    </location>
</feature>
<keyword evidence="4" id="KW-1003">Cell membrane</keyword>
<evidence type="ECO:0000256" key="6">
    <source>
        <dbReference type="ARBA" id="ARBA00022989"/>
    </source>
</evidence>
<feature type="domain" description="Ionotropic glutamate receptor C-terminal" evidence="15">
    <location>
        <begin position="373"/>
        <end position="520"/>
    </location>
</feature>
<organism evidence="17 18">
    <name type="scientific">Anopheles coluzzii</name>
    <name type="common">African malaria mosquito</name>
    <dbReference type="NCBI Taxonomy" id="1518534"/>
    <lineage>
        <taxon>Eukaryota</taxon>
        <taxon>Metazoa</taxon>
        <taxon>Ecdysozoa</taxon>
        <taxon>Arthropoda</taxon>
        <taxon>Hexapoda</taxon>
        <taxon>Insecta</taxon>
        <taxon>Pterygota</taxon>
        <taxon>Neoptera</taxon>
        <taxon>Endopterygota</taxon>
        <taxon>Diptera</taxon>
        <taxon>Nematocera</taxon>
        <taxon>Culicoidea</taxon>
        <taxon>Culicidae</taxon>
        <taxon>Anophelinae</taxon>
        <taxon>Anopheles</taxon>
    </lineage>
</organism>
<evidence type="ECO:0000256" key="7">
    <source>
        <dbReference type="ARBA" id="ARBA00023065"/>
    </source>
</evidence>
<evidence type="ECO:0000256" key="13">
    <source>
        <dbReference type="SAM" id="Phobius"/>
    </source>
</evidence>
<reference evidence="17" key="2">
    <citation type="submission" date="2020-05" db="UniProtKB">
        <authorList>
            <consortium name="EnsemblMetazoa"/>
        </authorList>
    </citation>
    <scope>IDENTIFICATION</scope>
    <source>
        <strain evidence="17">Ngousso</strain>
    </source>
</reference>
<dbReference type="VEuPathDB" id="VectorBase:ACMO_000823"/>
<dbReference type="InterPro" id="IPR052192">
    <property type="entry name" value="Insect_Ionotropic_Sensory_Rcpt"/>
</dbReference>
<dbReference type="GO" id="GO:0050906">
    <property type="term" value="P:detection of stimulus involved in sensory perception"/>
    <property type="evidence" value="ECO:0007669"/>
    <property type="project" value="UniProtKB-ARBA"/>
</dbReference>
<dbReference type="InterPro" id="IPR019594">
    <property type="entry name" value="Glu/Gly-bd"/>
</dbReference>
<evidence type="ECO:0000256" key="2">
    <source>
        <dbReference type="ARBA" id="ARBA00008685"/>
    </source>
</evidence>
<keyword evidence="6 13" id="KW-1133">Transmembrane helix</keyword>
<evidence type="ECO:0000256" key="9">
    <source>
        <dbReference type="ARBA" id="ARBA00023170"/>
    </source>
</evidence>
<feature type="domain" description="Ionotropic glutamate receptor L-glutamate and glycine-binding" evidence="16">
    <location>
        <begin position="281"/>
        <end position="357"/>
    </location>
</feature>
<evidence type="ECO:0000313" key="17">
    <source>
        <dbReference type="EnsemblMetazoa" id="ACON007498-PA"/>
    </source>
</evidence>
<comment type="subcellular location">
    <subcellularLocation>
        <location evidence="1">Cell membrane</location>
        <topology evidence="1">Multi-pass membrane protein</topology>
    </subcellularLocation>
</comment>
<evidence type="ECO:0000256" key="5">
    <source>
        <dbReference type="ARBA" id="ARBA00022692"/>
    </source>
</evidence>
<dbReference type="VEuPathDB" id="VectorBase:ACON007498"/>
<dbReference type="GO" id="GO:0005886">
    <property type="term" value="C:plasma membrane"/>
    <property type="evidence" value="ECO:0007669"/>
    <property type="project" value="UniProtKB-SubCell"/>
</dbReference>
<evidence type="ECO:0000313" key="18">
    <source>
        <dbReference type="Proteomes" id="UP001105220"/>
    </source>
</evidence>
<feature type="transmembrane region" description="Helical" evidence="13">
    <location>
        <begin position="450"/>
        <end position="473"/>
    </location>
</feature>
<dbReference type="Gene3D" id="3.40.190.10">
    <property type="entry name" value="Periplasmic binding protein-like II"/>
    <property type="match status" value="1"/>
</dbReference>
<evidence type="ECO:0000256" key="3">
    <source>
        <dbReference type="ARBA" id="ARBA00022448"/>
    </source>
</evidence>
<keyword evidence="8 13" id="KW-0472">Membrane</keyword>
<feature type="transmembrane region" description="Helical" evidence="13">
    <location>
        <begin position="373"/>
        <end position="393"/>
    </location>
</feature>
<feature type="transmembrane region" description="Helical" evidence="13">
    <location>
        <begin position="636"/>
        <end position="660"/>
    </location>
</feature>
<accession>A0A6E8VT06</accession>
<keyword evidence="7" id="KW-0406">Ion transport</keyword>
<evidence type="ECO:0000259" key="16">
    <source>
        <dbReference type="Pfam" id="PF10613"/>
    </source>
</evidence>
<keyword evidence="3" id="KW-0813">Transport</keyword>
<protein>
    <submittedName>
        <fullName evidence="17">PBPe domain-containing protein</fullName>
    </submittedName>
</protein>
<name>A0A6E8VT06_ANOCL</name>
<evidence type="ECO:0000256" key="12">
    <source>
        <dbReference type="ARBA" id="ARBA00023303"/>
    </source>
</evidence>
<keyword evidence="12" id="KW-0407">Ion channel</keyword>
<dbReference type="FunFam" id="3.40.190.10:FF:000188">
    <property type="entry name" value="Ionotropic receptor 64a"/>
    <property type="match status" value="1"/>
</dbReference>
<dbReference type="Proteomes" id="UP001105220">
    <property type="component" value="Unplaced"/>
</dbReference>
<keyword evidence="11" id="KW-1071">Ligand-gated ion channel</keyword>
<keyword evidence="9" id="KW-0675">Receptor</keyword>
<dbReference type="EnsemblMetazoa" id="ACON007498-RA">
    <property type="protein sequence ID" value="ACON007498-PA"/>
    <property type="gene ID" value="ACON007498"/>
</dbReference>
<evidence type="ECO:0000256" key="11">
    <source>
        <dbReference type="ARBA" id="ARBA00023286"/>
    </source>
</evidence>
<evidence type="ECO:0000256" key="8">
    <source>
        <dbReference type="ARBA" id="ARBA00023136"/>
    </source>
</evidence>
<keyword evidence="18" id="KW-1185">Reference proteome</keyword>
<dbReference type="GO" id="GO:0015276">
    <property type="term" value="F:ligand-gated monoatomic ion channel activity"/>
    <property type="evidence" value="ECO:0007669"/>
    <property type="project" value="InterPro"/>
</dbReference>
<dbReference type="VEuPathDB" id="VectorBase:ACON2_035274"/>
<keyword evidence="14" id="KW-0732">Signal</keyword>
<reference key="1">
    <citation type="journal article" date="2019" name="Genes (Basel)">
        <title>A High-Quality De novo Genome Assembly from a Single Mosquito Using PacBio Sequencing.</title>
        <authorList>
            <person name="Kingan S.B."/>
            <person name="Heaton H."/>
            <person name="Cudini J."/>
            <person name="Lambert C.C."/>
            <person name="Baybayan P."/>
            <person name="Galvin B.D."/>
            <person name="Durbin R."/>
            <person name="Korlach J."/>
            <person name="Lawniczak M.K.N."/>
        </authorList>
    </citation>
    <scope>NUCLEOTIDE SEQUENCE [LARGE SCALE GENOMIC DNA]</scope>
    <source>
        <strain>Mali-NIH</strain>
    </source>
</reference>
<dbReference type="SUPFAM" id="SSF53850">
    <property type="entry name" value="Periplasmic binding protein-like II"/>
    <property type="match status" value="1"/>
</dbReference>
<keyword evidence="10" id="KW-0325">Glycoprotein</keyword>
<dbReference type="FunFam" id="1.10.287.70:FF:000208">
    <property type="entry name" value="Blast:Probable glutamate receptor"/>
    <property type="match status" value="1"/>
</dbReference>
<dbReference type="PANTHER" id="PTHR42643:SF33">
    <property type="entry name" value="GLUTAMATE RECEPTOR 2-LIKE PROTEIN"/>
    <property type="match status" value="1"/>
</dbReference>
<dbReference type="AlphaFoldDB" id="A0A6E8VT06"/>
<evidence type="ECO:0000256" key="4">
    <source>
        <dbReference type="ARBA" id="ARBA00022475"/>
    </source>
</evidence>
<proteinExistence type="inferred from homology"/>
<evidence type="ECO:0000256" key="10">
    <source>
        <dbReference type="ARBA" id="ARBA00023180"/>
    </source>
</evidence>
<keyword evidence="5 13" id="KW-0812">Transmembrane</keyword>
<dbReference type="PANTHER" id="PTHR42643">
    <property type="entry name" value="IONOTROPIC RECEPTOR 20A-RELATED"/>
    <property type="match status" value="1"/>
</dbReference>
<dbReference type="Pfam" id="PF10613">
    <property type="entry name" value="Lig_chan-Glu_bd"/>
    <property type="match status" value="1"/>
</dbReference>
<evidence type="ECO:0000256" key="1">
    <source>
        <dbReference type="ARBA" id="ARBA00004651"/>
    </source>
</evidence>
<sequence length="675" mass="76285">MDKPRYLQLLVQSLIVLKVLTVSNGTPQATAVNPLSSQTQTDQRIAAIRDLLVHLDRAHQLLVLTCWSPSVRYALWQSVRESTATSHRGTASVRFAPIDQRHLPWHDPNQHQIVIVLDLSCPGTDRLLESARQLLYYRVRWIVFRSSIEESGGSVRGWSNCSEYSVLDRLPLLVSNELFYFCTETSTGQHLVRQQYRLAARSAGSSVPIYETFGTWNAALGVRVVVGSKVRPPVTSIRRQNFHKFQLRASLVILHNETLNHLDDLHDKHIDTLSRVNYLLTKSVAHALNATVKFSIVDTWGYRDRETDRYNGMIGELQRDLADLGGTSMFFTQDRIKAVDFLAMTASTRASFIFRAPKLSFTSNVFVLPFDQYVWYCTVSFIVLSGVLLLVMLRTEQRYTAGGGGGRGSAIGSNSPAAVTGLSDTLLNVFGTTCQQGSFIEPQTAPSRCLILLCLVVLMFLYASYSANIVALIQAPSTKIQTLEDLLASRLKTGAEDTVYNQYYFRTETEPSRKALYERKMRNKDGTENFLPLAQGVELIRQGHYAFHVERGVCYKLISETFQEEEKCGLQEVEYLKVIEPYYAVQKNSSFREPVRINLFKLREFGIQGREHTLLYTKKPRCVGGSSFIPVSIVDVWPALVTLGWGYLLTVAVLIAELLWFRLRSRILPTAGYFQ</sequence>
<comment type="similarity">
    <text evidence="2">Belongs to the glutamate-gated ion channel (TC 1.A.10.1) family.</text>
</comment>
<dbReference type="InterPro" id="IPR001320">
    <property type="entry name" value="Iontro_rcpt_C"/>
</dbReference>
<evidence type="ECO:0000256" key="14">
    <source>
        <dbReference type="SAM" id="SignalP"/>
    </source>
</evidence>
<feature type="chain" id="PRO_5026097399" evidence="14">
    <location>
        <begin position="26"/>
        <end position="675"/>
    </location>
</feature>
<dbReference type="Gene3D" id="1.10.287.70">
    <property type="match status" value="1"/>
</dbReference>
<dbReference type="Pfam" id="PF00060">
    <property type="entry name" value="Lig_chan"/>
    <property type="match status" value="1"/>
</dbReference>